<evidence type="ECO:0000313" key="2">
    <source>
        <dbReference type="EMBL" id="VCW98987.1"/>
    </source>
</evidence>
<gene>
    <name evidence="2" type="ORF">BN2614_LOCUS1</name>
</gene>
<accession>A0A9X9Q3C1</accession>
<keyword evidence="1" id="KW-1133">Transmembrane helix</keyword>
<keyword evidence="1" id="KW-0472">Membrane</keyword>
<evidence type="ECO:0000256" key="1">
    <source>
        <dbReference type="SAM" id="Phobius"/>
    </source>
</evidence>
<comment type="caution">
    <text evidence="2">The sequence shown here is derived from an EMBL/GenBank/DDBJ whole genome shotgun (WGS) entry which is preliminary data.</text>
</comment>
<feature type="transmembrane region" description="Helical" evidence="1">
    <location>
        <begin position="52"/>
        <end position="75"/>
    </location>
</feature>
<proteinExistence type="predicted"/>
<reference evidence="2 3" key="1">
    <citation type="submission" date="2018-10" db="EMBL/GenBank/DDBJ databases">
        <authorList>
            <person name="Ekblom R."/>
            <person name="Jareborg N."/>
        </authorList>
    </citation>
    <scope>NUCLEOTIDE SEQUENCE [LARGE SCALE GENOMIC DNA]</scope>
    <source>
        <tissue evidence="2">Muscle</tissue>
    </source>
</reference>
<keyword evidence="3" id="KW-1185">Reference proteome</keyword>
<sequence>MFTGDFPSLELRHVSTWLQHVVTIPSINWHKYYCVGVVANLLNVSADFFNDFLISLLAVGWLSGIHFVNTNVSWLSCVSQKGMLMGLPIVRDTHFKFTNTSSNNQDSTVSLRCACHHVLFFFFIKSLCPAALIMVILAGLEFPQGLIIGETMFMFTFSLSKTQTYLKESIPISAASYSNFSIVLSLTPPYL</sequence>
<protein>
    <submittedName>
        <fullName evidence="2">Uncharacterized protein</fullName>
    </submittedName>
</protein>
<evidence type="ECO:0000313" key="3">
    <source>
        <dbReference type="Proteomes" id="UP000269945"/>
    </source>
</evidence>
<name>A0A9X9Q3C1_GULGU</name>
<organism evidence="2 3">
    <name type="scientific">Gulo gulo</name>
    <name type="common">Wolverine</name>
    <name type="synonym">Gluton</name>
    <dbReference type="NCBI Taxonomy" id="48420"/>
    <lineage>
        <taxon>Eukaryota</taxon>
        <taxon>Metazoa</taxon>
        <taxon>Chordata</taxon>
        <taxon>Craniata</taxon>
        <taxon>Vertebrata</taxon>
        <taxon>Euteleostomi</taxon>
        <taxon>Mammalia</taxon>
        <taxon>Eutheria</taxon>
        <taxon>Laurasiatheria</taxon>
        <taxon>Carnivora</taxon>
        <taxon>Caniformia</taxon>
        <taxon>Musteloidea</taxon>
        <taxon>Mustelidae</taxon>
        <taxon>Guloninae</taxon>
        <taxon>Gulo</taxon>
    </lineage>
</organism>
<feature type="transmembrane region" description="Helical" evidence="1">
    <location>
        <begin position="118"/>
        <end position="136"/>
    </location>
</feature>
<dbReference type="EMBL" id="CYRY02027139">
    <property type="protein sequence ID" value="VCW98987.1"/>
    <property type="molecule type" value="Genomic_DNA"/>
</dbReference>
<dbReference type="Proteomes" id="UP000269945">
    <property type="component" value="Unassembled WGS sequence"/>
</dbReference>
<keyword evidence="1" id="KW-0812">Transmembrane</keyword>
<dbReference type="AlphaFoldDB" id="A0A9X9Q3C1"/>